<dbReference type="Gene3D" id="1.10.10.10">
    <property type="entry name" value="Winged helix-like DNA-binding domain superfamily/Winged helix DNA-binding domain"/>
    <property type="match status" value="1"/>
</dbReference>
<dbReference type="PANTHER" id="PTHR33204:SF18">
    <property type="entry name" value="TRANSCRIPTIONAL REGULATORY PROTEIN"/>
    <property type="match status" value="1"/>
</dbReference>
<evidence type="ECO:0000313" key="5">
    <source>
        <dbReference type="EMBL" id="SMD31263.1"/>
    </source>
</evidence>
<dbReference type="GO" id="GO:0003677">
    <property type="term" value="F:DNA binding"/>
    <property type="evidence" value="ECO:0007669"/>
    <property type="project" value="UniProtKB-KW"/>
</dbReference>
<organism evidence="5 6">
    <name type="scientific">Picrophilus torridus (strain ATCC 700027 / DSM 9790 / JCM 10055 / NBRC 100828 / KAW 2/3)</name>
    <dbReference type="NCBI Taxonomy" id="1122961"/>
    <lineage>
        <taxon>Archaea</taxon>
        <taxon>Methanobacteriati</taxon>
        <taxon>Thermoplasmatota</taxon>
        <taxon>Thermoplasmata</taxon>
        <taxon>Thermoplasmatales</taxon>
        <taxon>Picrophilaceae</taxon>
        <taxon>Picrophilus</taxon>
    </lineage>
</organism>
<evidence type="ECO:0000313" key="6">
    <source>
        <dbReference type="Proteomes" id="UP000192315"/>
    </source>
</evidence>
<evidence type="ECO:0000256" key="2">
    <source>
        <dbReference type="ARBA" id="ARBA00023125"/>
    </source>
</evidence>
<accession>A0A8G2FXI9</accession>
<proteinExistence type="predicted"/>
<dbReference type="PANTHER" id="PTHR33204">
    <property type="entry name" value="TRANSCRIPTIONAL REGULATOR, MARR FAMILY"/>
    <property type="match status" value="1"/>
</dbReference>
<dbReference type="Proteomes" id="UP000192315">
    <property type="component" value="Unassembled WGS sequence"/>
</dbReference>
<dbReference type="InterPro" id="IPR036390">
    <property type="entry name" value="WH_DNA-bd_sf"/>
</dbReference>
<keyword evidence="2" id="KW-0238">DNA-binding</keyword>
<evidence type="ECO:0000259" key="4">
    <source>
        <dbReference type="PROSITE" id="PS51118"/>
    </source>
</evidence>
<evidence type="ECO:0000256" key="1">
    <source>
        <dbReference type="ARBA" id="ARBA00023015"/>
    </source>
</evidence>
<gene>
    <name evidence="5" type="ORF">SAMN02745355_1189</name>
</gene>
<dbReference type="AlphaFoldDB" id="A0A8G2FXI9"/>
<dbReference type="SUPFAM" id="SSF46785">
    <property type="entry name" value="Winged helix' DNA-binding domain"/>
    <property type="match status" value="1"/>
</dbReference>
<feature type="domain" description="HTH hxlR-type" evidence="4">
    <location>
        <begin position="22"/>
        <end position="114"/>
    </location>
</feature>
<dbReference type="PROSITE" id="PS51118">
    <property type="entry name" value="HTH_HXLR"/>
    <property type="match status" value="1"/>
</dbReference>
<dbReference type="EMBL" id="FWYE01000003">
    <property type="protein sequence ID" value="SMD31263.1"/>
    <property type="molecule type" value="Genomic_DNA"/>
</dbReference>
<sequence length="114" mass="13639">MNRAGEFKLNYQVLIENKKIDENTFRIYNKIMRRWTPLIIMNIGDGRSFNEIKKLLKINQTTLSEYLSSLENYNIIERVIIPSRPVHVKYRLTEKGKKLLELIYGLFDLMEDDQ</sequence>
<dbReference type="InterPro" id="IPR002577">
    <property type="entry name" value="HTH_HxlR"/>
</dbReference>
<evidence type="ECO:0000256" key="3">
    <source>
        <dbReference type="ARBA" id="ARBA00023163"/>
    </source>
</evidence>
<protein>
    <submittedName>
        <fullName evidence="5">Transcriptional regulator, HxlR family</fullName>
    </submittedName>
</protein>
<name>A0A8G2FXI9_PICTO</name>
<dbReference type="Pfam" id="PF01638">
    <property type="entry name" value="HxlR"/>
    <property type="match status" value="1"/>
</dbReference>
<comment type="caution">
    <text evidence="5">The sequence shown here is derived from an EMBL/GenBank/DDBJ whole genome shotgun (WGS) entry which is preliminary data.</text>
</comment>
<keyword evidence="6" id="KW-1185">Reference proteome</keyword>
<reference evidence="5 6" key="1">
    <citation type="submission" date="2017-04" db="EMBL/GenBank/DDBJ databases">
        <authorList>
            <person name="Varghese N."/>
            <person name="Submissions S."/>
        </authorList>
    </citation>
    <scope>NUCLEOTIDE SEQUENCE [LARGE SCALE GENOMIC DNA]</scope>
    <source>
        <strain evidence="5 6">DSM 9789</strain>
    </source>
</reference>
<keyword evidence="1" id="KW-0805">Transcription regulation</keyword>
<dbReference type="InterPro" id="IPR036388">
    <property type="entry name" value="WH-like_DNA-bd_sf"/>
</dbReference>
<keyword evidence="3" id="KW-0804">Transcription</keyword>